<protein>
    <submittedName>
        <fullName evidence="1">Uncharacterized protein</fullName>
    </submittedName>
</protein>
<evidence type="ECO:0000313" key="1">
    <source>
        <dbReference type="EMBL" id="MCW7556060.1"/>
    </source>
</evidence>
<dbReference type="Proteomes" id="UP001209854">
    <property type="component" value="Unassembled WGS sequence"/>
</dbReference>
<evidence type="ECO:0000313" key="2">
    <source>
        <dbReference type="Proteomes" id="UP001209854"/>
    </source>
</evidence>
<dbReference type="RefSeq" id="WP_262565779.1">
    <property type="nucleotide sequence ID" value="NZ_JAPFCC010000001.1"/>
</dbReference>
<name>A0ABT3N353_9GAMM</name>
<sequence>MMGTNRVTPMCDWKGRVYLAMVAYWLKTAIATGSGFSAAKKIASNCYGAMIADTRPTRIIRPNIDVSPFRSIPSIGIDVYAVNSLRKFMIAQNLVVSGTKGGLLHDHDVLGNAFEWLVNEEPGSHCCLLCLIGQDEMQKNHALGMRCQSSTEWELLEPDQGLFVTSYPNEGPLRLLLSVLEDYHLHFLHQGTWWVMIKV</sequence>
<comment type="caution">
    <text evidence="1">The sequence shown here is derived from an EMBL/GenBank/DDBJ whole genome shotgun (WGS) entry which is preliminary data.</text>
</comment>
<reference evidence="1 2" key="1">
    <citation type="submission" date="2022-10" db="EMBL/GenBank/DDBJ databases">
        <title>High-quality genome sequences of two octocoral-associated bacteria, Endozoicomonas euniceicola EF212 and Endozoicomonas gorgoniicola PS125.</title>
        <authorList>
            <person name="Chiou Y.-J."/>
            <person name="Chen Y.-H."/>
        </authorList>
    </citation>
    <scope>NUCLEOTIDE SEQUENCE [LARGE SCALE GENOMIC DNA]</scope>
    <source>
        <strain evidence="1 2">PS125</strain>
    </source>
</reference>
<organism evidence="1 2">
    <name type="scientific">Endozoicomonas gorgoniicola</name>
    <dbReference type="NCBI Taxonomy" id="1234144"/>
    <lineage>
        <taxon>Bacteria</taxon>
        <taxon>Pseudomonadati</taxon>
        <taxon>Pseudomonadota</taxon>
        <taxon>Gammaproteobacteria</taxon>
        <taxon>Oceanospirillales</taxon>
        <taxon>Endozoicomonadaceae</taxon>
        <taxon>Endozoicomonas</taxon>
    </lineage>
</organism>
<dbReference type="EMBL" id="JAPFCC010000001">
    <property type="protein sequence ID" value="MCW7556060.1"/>
    <property type="molecule type" value="Genomic_DNA"/>
</dbReference>
<gene>
    <name evidence="1" type="ORF">NX722_26215</name>
</gene>
<proteinExistence type="predicted"/>
<keyword evidence="2" id="KW-1185">Reference proteome</keyword>
<accession>A0ABT3N353</accession>